<dbReference type="AlphaFoldDB" id="A0A386H261"/>
<evidence type="ECO:0000259" key="4">
    <source>
        <dbReference type="SMART" id="SM00967"/>
    </source>
</evidence>
<dbReference type="InterPro" id="IPR013123">
    <property type="entry name" value="SpoU_subst-bd"/>
</dbReference>
<dbReference type="SUPFAM" id="SSF75217">
    <property type="entry name" value="alpha/beta knot"/>
    <property type="match status" value="1"/>
</dbReference>
<comment type="similarity">
    <text evidence="1">Belongs to the class IV-like SAM-binding methyltransferase superfamily. RNA methyltransferase TrmH family.</text>
</comment>
<keyword evidence="6" id="KW-1185">Reference proteome</keyword>
<dbReference type="GO" id="GO:0003723">
    <property type="term" value="F:RNA binding"/>
    <property type="evidence" value="ECO:0007669"/>
    <property type="project" value="InterPro"/>
</dbReference>
<accession>A0A386H261</accession>
<dbReference type="InterPro" id="IPR029064">
    <property type="entry name" value="Ribosomal_eL30-like_sf"/>
</dbReference>
<dbReference type="Gene3D" id="3.30.1330.30">
    <property type="match status" value="1"/>
</dbReference>
<keyword evidence="2 5" id="KW-0489">Methyltransferase</keyword>
<dbReference type="Pfam" id="PF22435">
    <property type="entry name" value="MRM3-like_sub_bind"/>
    <property type="match status" value="1"/>
</dbReference>
<dbReference type="InterPro" id="IPR001537">
    <property type="entry name" value="SpoU_MeTrfase"/>
</dbReference>
<dbReference type="OrthoDB" id="9785673at2"/>
<dbReference type="EMBL" id="CP032416">
    <property type="protein sequence ID" value="AYD39779.1"/>
    <property type="molecule type" value="Genomic_DNA"/>
</dbReference>
<dbReference type="PANTHER" id="PTHR43191:SF2">
    <property type="entry name" value="RRNA METHYLTRANSFERASE 3, MITOCHONDRIAL"/>
    <property type="match status" value="1"/>
</dbReference>
<dbReference type="InterPro" id="IPR029028">
    <property type="entry name" value="Alpha/beta_knot_MTases"/>
</dbReference>
<keyword evidence="3 5" id="KW-0808">Transferase</keyword>
<evidence type="ECO:0000313" key="5">
    <source>
        <dbReference type="EMBL" id="AYD39779.1"/>
    </source>
</evidence>
<evidence type="ECO:0000256" key="3">
    <source>
        <dbReference type="ARBA" id="ARBA00022679"/>
    </source>
</evidence>
<evidence type="ECO:0000256" key="2">
    <source>
        <dbReference type="ARBA" id="ARBA00022603"/>
    </source>
</evidence>
<organism evidence="5 6">
    <name type="scientific">Clostridium fermenticellae</name>
    <dbReference type="NCBI Taxonomy" id="2068654"/>
    <lineage>
        <taxon>Bacteria</taxon>
        <taxon>Bacillati</taxon>
        <taxon>Bacillota</taxon>
        <taxon>Clostridia</taxon>
        <taxon>Eubacteriales</taxon>
        <taxon>Clostridiaceae</taxon>
        <taxon>Clostridium</taxon>
    </lineage>
</organism>
<dbReference type="Pfam" id="PF00588">
    <property type="entry name" value="SpoU_methylase"/>
    <property type="match status" value="1"/>
</dbReference>
<dbReference type="GO" id="GO:0006396">
    <property type="term" value="P:RNA processing"/>
    <property type="evidence" value="ECO:0007669"/>
    <property type="project" value="InterPro"/>
</dbReference>
<dbReference type="InterPro" id="IPR051259">
    <property type="entry name" value="rRNA_Methyltransferase"/>
</dbReference>
<gene>
    <name evidence="5" type="ORF">D4Z93_04305</name>
</gene>
<dbReference type="Proteomes" id="UP000266301">
    <property type="component" value="Chromosome"/>
</dbReference>
<name>A0A386H261_9CLOT</name>
<dbReference type="SMART" id="SM00967">
    <property type="entry name" value="SpoU_sub_bind"/>
    <property type="match status" value="1"/>
</dbReference>
<dbReference type="PANTHER" id="PTHR43191">
    <property type="entry name" value="RRNA METHYLTRANSFERASE 3"/>
    <property type="match status" value="1"/>
</dbReference>
<dbReference type="RefSeq" id="WP_119970689.1">
    <property type="nucleotide sequence ID" value="NZ_CP032416.1"/>
</dbReference>
<sequence>MDKIYSKDNSIIKHTRKLSQKKYRIQKNQFLVEGFRFVSEALKSDFQVPVILLSERVQNKWLTLESRYNICEDTKICLLEDKLFNYISNTDNPQGIAAVVNNKKINVKNEDGFYILVDKVQDPGNMGTIIRTADAAGALGILLTKGTVDVYNEKTLRSTMGSIFHIPVIQDDSLEKLNLLKKHGFKLIASSLDTDKNFYDLDLNKKVIIALGNEGNGISSQILDLSDIKIKIPMPGNAESLNVSIAGAVIMFEVVRQINTEV</sequence>
<evidence type="ECO:0000256" key="1">
    <source>
        <dbReference type="ARBA" id="ARBA00007228"/>
    </source>
</evidence>
<dbReference type="CDD" id="cd18095">
    <property type="entry name" value="SpoU-like_rRNA-MTase"/>
    <property type="match status" value="1"/>
</dbReference>
<dbReference type="GO" id="GO:0008173">
    <property type="term" value="F:RNA methyltransferase activity"/>
    <property type="evidence" value="ECO:0007669"/>
    <property type="project" value="InterPro"/>
</dbReference>
<protein>
    <submittedName>
        <fullName evidence="5">RNA methyltransferase</fullName>
    </submittedName>
</protein>
<evidence type="ECO:0000313" key="6">
    <source>
        <dbReference type="Proteomes" id="UP000266301"/>
    </source>
</evidence>
<dbReference type="GO" id="GO:0032259">
    <property type="term" value="P:methylation"/>
    <property type="evidence" value="ECO:0007669"/>
    <property type="project" value="UniProtKB-KW"/>
</dbReference>
<reference evidence="5 6" key="1">
    <citation type="journal article" date="2019" name="Int. J. Syst. Evol. Microbiol.">
        <title>Clostridium fermenticellae sp. nov., isolated from the mud in a fermentation cellar for the production of the Chinese liquor, baijiu.</title>
        <authorList>
            <person name="Xu P.X."/>
            <person name="Chai L.J."/>
            <person name="Qiu T."/>
            <person name="Zhang X.J."/>
            <person name="Lu Z.M."/>
            <person name="Xiao C."/>
            <person name="Wang S.T."/>
            <person name="Shen C.H."/>
            <person name="Shi J.S."/>
            <person name="Xu Z.H."/>
        </authorList>
    </citation>
    <scope>NUCLEOTIDE SEQUENCE [LARGE SCALE GENOMIC DNA]</scope>
    <source>
        <strain evidence="5 6">JN500901</strain>
    </source>
</reference>
<feature type="domain" description="RNA 2-O ribose methyltransferase substrate binding" evidence="4">
    <location>
        <begin position="31"/>
        <end position="106"/>
    </location>
</feature>
<dbReference type="SUPFAM" id="SSF55315">
    <property type="entry name" value="L30e-like"/>
    <property type="match status" value="1"/>
</dbReference>
<proteinExistence type="inferred from homology"/>
<dbReference type="Gene3D" id="3.40.1280.10">
    <property type="match status" value="1"/>
</dbReference>
<dbReference type="KEGG" id="cfer:D4Z93_04305"/>
<dbReference type="InterPro" id="IPR053888">
    <property type="entry name" value="MRM3-like_sub_bind"/>
</dbReference>
<dbReference type="GO" id="GO:0005737">
    <property type="term" value="C:cytoplasm"/>
    <property type="evidence" value="ECO:0007669"/>
    <property type="project" value="UniProtKB-ARBA"/>
</dbReference>
<dbReference type="InterPro" id="IPR029026">
    <property type="entry name" value="tRNA_m1G_MTases_N"/>
</dbReference>